<dbReference type="EMBL" id="AHJG01000296">
    <property type="protein sequence ID" value="EPA04445.1"/>
    <property type="molecule type" value="Genomic_DNA"/>
</dbReference>
<sequence length="40" mass="4758">MFRINQQLVEEFSFKETKAISNNDILQVYVEVLTEHTVED</sequence>
<gene>
    <name evidence="1" type="ORF">BG20_I2457</name>
</gene>
<dbReference type="RefSeq" id="WP_256359102.1">
    <property type="nucleotide sequence ID" value="NZ_AHJG01000296.1"/>
</dbReference>
<organism evidence="1 2">
    <name type="scientific">Candidatus Nitrosarchaeum limnium BG20</name>
    <dbReference type="NCBI Taxonomy" id="859192"/>
    <lineage>
        <taxon>Archaea</taxon>
        <taxon>Nitrososphaerota</taxon>
        <taxon>Nitrososphaeria</taxon>
        <taxon>Nitrosopumilales</taxon>
        <taxon>Nitrosopumilaceae</taxon>
        <taxon>Nitrosarchaeum</taxon>
    </lineage>
</organism>
<accession>S2DZ63</accession>
<name>S2DZ63_9ARCH</name>
<dbReference type="AlphaFoldDB" id="S2DZ63"/>
<proteinExistence type="predicted"/>
<keyword evidence="2" id="KW-1185">Reference proteome</keyword>
<evidence type="ECO:0000313" key="2">
    <source>
        <dbReference type="Proteomes" id="UP000014065"/>
    </source>
</evidence>
<evidence type="ECO:0000313" key="1">
    <source>
        <dbReference type="EMBL" id="EPA04445.1"/>
    </source>
</evidence>
<protein>
    <submittedName>
        <fullName evidence="1">Uncharacterized protein</fullName>
    </submittedName>
</protein>
<reference evidence="1 2" key="1">
    <citation type="journal article" date="2012" name="J. Bacteriol.">
        <title>Genome Sequence of "Candidatus Nitrosoarchaeum limnia" BG20, a Low-Salinity Ammonia-Oxidizing Archaeon from the San Francisco Bay Estuary.</title>
        <authorList>
            <person name="Mosier A.C."/>
            <person name="Allen E.E."/>
            <person name="Kim M."/>
            <person name="Ferriera S."/>
            <person name="Francis C.A."/>
        </authorList>
    </citation>
    <scope>NUCLEOTIDE SEQUENCE [LARGE SCALE GENOMIC DNA]</scope>
    <source>
        <strain evidence="1 2">BG20</strain>
    </source>
</reference>
<dbReference type="Proteomes" id="UP000014065">
    <property type="component" value="Unassembled WGS sequence"/>
</dbReference>
<comment type="caution">
    <text evidence="1">The sequence shown here is derived from an EMBL/GenBank/DDBJ whole genome shotgun (WGS) entry which is preliminary data.</text>
</comment>